<feature type="transmembrane region" description="Helical" evidence="3">
    <location>
        <begin position="64"/>
        <end position="84"/>
    </location>
</feature>
<feature type="transmembrane region" description="Helical" evidence="3">
    <location>
        <begin position="126"/>
        <end position="145"/>
    </location>
</feature>
<evidence type="ECO:0000313" key="6">
    <source>
        <dbReference type="Proteomes" id="UP000029567"/>
    </source>
</evidence>
<feature type="transmembrane region" description="Helical" evidence="3">
    <location>
        <begin position="157"/>
        <end position="176"/>
    </location>
</feature>
<dbReference type="Pfam" id="PF00990">
    <property type="entry name" value="GGDEF"/>
    <property type="match status" value="1"/>
</dbReference>
<dbReference type="AlphaFoldDB" id="A0A0E3B6B1"/>
<accession>A0A0E3B6B1</accession>
<gene>
    <name evidence="5" type="ORF">P245_27400</name>
</gene>
<dbReference type="InterPro" id="IPR043128">
    <property type="entry name" value="Rev_trsase/Diguanyl_cyclase"/>
</dbReference>
<dbReference type="FunFam" id="3.30.70.270:FF:000001">
    <property type="entry name" value="Diguanylate cyclase domain protein"/>
    <property type="match status" value="1"/>
</dbReference>
<dbReference type="NCBIfam" id="TIGR00254">
    <property type="entry name" value="GGDEF"/>
    <property type="match status" value="1"/>
</dbReference>
<keyword evidence="3" id="KW-1133">Transmembrane helix</keyword>
<dbReference type="CDD" id="cd01949">
    <property type="entry name" value="GGDEF"/>
    <property type="match status" value="1"/>
</dbReference>
<dbReference type="Proteomes" id="UP000029567">
    <property type="component" value="Unassembled WGS sequence"/>
</dbReference>
<feature type="domain" description="GGDEF" evidence="4">
    <location>
        <begin position="255"/>
        <end position="390"/>
    </location>
</feature>
<dbReference type="GO" id="GO:0005886">
    <property type="term" value="C:plasma membrane"/>
    <property type="evidence" value="ECO:0007669"/>
    <property type="project" value="TreeGrafter"/>
</dbReference>
<dbReference type="EMBL" id="AWTN01000159">
    <property type="protein sequence ID" value="KGG82251.1"/>
    <property type="molecule type" value="Genomic_DNA"/>
</dbReference>
<name>A0A0E3B6B1_9BURK</name>
<evidence type="ECO:0000256" key="1">
    <source>
        <dbReference type="ARBA" id="ARBA00012528"/>
    </source>
</evidence>
<evidence type="ECO:0000256" key="2">
    <source>
        <dbReference type="ARBA" id="ARBA00034247"/>
    </source>
</evidence>
<feature type="transmembrane region" description="Helical" evidence="3">
    <location>
        <begin position="196"/>
        <end position="216"/>
    </location>
</feature>
<feature type="transmembrane region" description="Helical" evidence="3">
    <location>
        <begin position="41"/>
        <end position="58"/>
    </location>
</feature>
<reference evidence="5 6" key="1">
    <citation type="submission" date="2013-09" db="EMBL/GenBank/DDBJ databases">
        <title>High correlation between genotypes and phenotypes of environmental bacteria Comamonas testosteroni strains.</title>
        <authorList>
            <person name="Liu L."/>
            <person name="Zhu W."/>
            <person name="Xia X."/>
            <person name="Xu B."/>
            <person name="Luo M."/>
            <person name="Wang G."/>
        </authorList>
    </citation>
    <scope>NUCLEOTIDE SEQUENCE [LARGE SCALE GENOMIC DNA]</scope>
    <source>
        <strain evidence="5 6">JL14</strain>
    </source>
</reference>
<dbReference type="GO" id="GO:0052621">
    <property type="term" value="F:diguanylate cyclase activity"/>
    <property type="evidence" value="ECO:0007669"/>
    <property type="project" value="UniProtKB-EC"/>
</dbReference>
<comment type="caution">
    <text evidence="5">The sequence shown here is derived from an EMBL/GenBank/DDBJ whole genome shotgun (WGS) entry which is preliminary data.</text>
</comment>
<evidence type="ECO:0000259" key="4">
    <source>
        <dbReference type="PROSITE" id="PS50887"/>
    </source>
</evidence>
<comment type="catalytic activity">
    <reaction evidence="2">
        <text>2 GTP = 3',3'-c-di-GMP + 2 diphosphate</text>
        <dbReference type="Rhea" id="RHEA:24898"/>
        <dbReference type="ChEBI" id="CHEBI:33019"/>
        <dbReference type="ChEBI" id="CHEBI:37565"/>
        <dbReference type="ChEBI" id="CHEBI:58805"/>
        <dbReference type="EC" id="2.7.7.65"/>
    </reaction>
</comment>
<dbReference type="InterPro" id="IPR050469">
    <property type="entry name" value="Diguanylate_Cyclase"/>
</dbReference>
<feature type="transmembrane region" description="Helical" evidence="3">
    <location>
        <begin position="96"/>
        <end position="114"/>
    </location>
</feature>
<dbReference type="PANTHER" id="PTHR45138">
    <property type="entry name" value="REGULATORY COMPONENTS OF SENSORY TRANSDUCTION SYSTEM"/>
    <property type="match status" value="1"/>
</dbReference>
<evidence type="ECO:0000256" key="3">
    <source>
        <dbReference type="SAM" id="Phobius"/>
    </source>
</evidence>
<dbReference type="PANTHER" id="PTHR45138:SF9">
    <property type="entry name" value="DIGUANYLATE CYCLASE DGCM-RELATED"/>
    <property type="match status" value="1"/>
</dbReference>
<dbReference type="PROSITE" id="PS50887">
    <property type="entry name" value="GGDEF"/>
    <property type="match status" value="1"/>
</dbReference>
<dbReference type="InterPro" id="IPR029787">
    <property type="entry name" value="Nucleotide_cyclase"/>
</dbReference>
<dbReference type="EC" id="2.7.7.65" evidence="1"/>
<organism evidence="5 6">
    <name type="scientific">Comamonas thiooxydans</name>
    <dbReference type="NCBI Taxonomy" id="363952"/>
    <lineage>
        <taxon>Bacteria</taxon>
        <taxon>Pseudomonadati</taxon>
        <taxon>Pseudomonadota</taxon>
        <taxon>Betaproteobacteria</taxon>
        <taxon>Burkholderiales</taxon>
        <taxon>Comamonadaceae</taxon>
        <taxon>Comamonas</taxon>
    </lineage>
</organism>
<dbReference type="InterPro" id="IPR000160">
    <property type="entry name" value="GGDEF_dom"/>
</dbReference>
<keyword evidence="3" id="KW-0812">Transmembrane</keyword>
<evidence type="ECO:0000313" key="5">
    <source>
        <dbReference type="EMBL" id="KGG82251.1"/>
    </source>
</evidence>
<dbReference type="GO" id="GO:1902201">
    <property type="term" value="P:negative regulation of bacterial-type flagellum-dependent cell motility"/>
    <property type="evidence" value="ECO:0007669"/>
    <property type="project" value="TreeGrafter"/>
</dbReference>
<dbReference type="SUPFAM" id="SSF55073">
    <property type="entry name" value="Nucleotide cyclase"/>
    <property type="match status" value="1"/>
</dbReference>
<proteinExistence type="predicted"/>
<keyword evidence="3" id="KW-0472">Membrane</keyword>
<dbReference type="GO" id="GO:0043709">
    <property type="term" value="P:cell adhesion involved in single-species biofilm formation"/>
    <property type="evidence" value="ECO:0007669"/>
    <property type="project" value="TreeGrafter"/>
</dbReference>
<sequence>MSDFMVATVILGMLCVHLLCFCVLFMLISRRLPGRKMGMEVFALGNLLLGCAYILQLLGGKPGWSVMSLVNHTLTLCAPVAYVLGAMRFFNRPTPVWRPLLILALAYSAAQVLVQSTLGLEARQAMLAAACTLLFLCMTITLLWGTRSFARNMAVEMVVFAILIAGICGLNAMKLMLILKGGLQALDMNSRFQMVFYIYMSFLGTVIPPGAVWLALRRLTDELGSMAAQDPLTKLLNRRGLLDGLEAHFAVRKADPVHLLIVDIDHFKRINDNYGHQFGDNVLRRVAEAIQQSTRKSDLKCRLGGEEFLVLCPGLKGDEVLQLAERIRAAIAEIAIPGISLHGSVTCTATIGVSNPFITSQAFDITLQQADAALYRGKSAGRNRVQRADPEYLLPQALESKARRSSLSNRERA</sequence>
<dbReference type="Gene3D" id="3.30.70.270">
    <property type="match status" value="1"/>
</dbReference>
<protein>
    <recommendedName>
        <fullName evidence="1">diguanylate cyclase</fullName>
        <ecNumber evidence="1">2.7.7.65</ecNumber>
    </recommendedName>
</protein>
<dbReference type="SMART" id="SM00267">
    <property type="entry name" value="GGDEF"/>
    <property type="match status" value="1"/>
</dbReference>
<feature type="transmembrane region" description="Helical" evidence="3">
    <location>
        <begin position="6"/>
        <end position="29"/>
    </location>
</feature>